<dbReference type="CDD" id="cd00371">
    <property type="entry name" value="HMA"/>
    <property type="match status" value="2"/>
</dbReference>
<sequence length="801" mass="84732">MSECASKGCGCTTEPIIQPTAPAPLATGSAQAVYRIENMDCPTEEALIRSKLAGLAGVAGLEFNLMQRTLAVRHELPSLSPVEQALKAIGMQAVRMDQASAEQTTRLSIAKMDCPTEETLIRNKLGTVAGVADLDFNLMQRTLSVRHANQVLPDVLVALQALGFEAQVVDTAEVASPSAAPVTTPTNWWPLGISLVTASAAEAVYWLHNGNHWSVVVLALVAVFTGGLSTYKKGWIALKNRNLNMNALMSIAVTGAMLIGHWPEAAMVMVLFALAEVIEAKSLDRARNAIRGLLDLTPEQATVQQADGTWREVGAKQITIGARVRVKPGERIALDGEVLEGRSAVNQAPITGESLPVEKSPGDSVFAGTINESGSFEYRVTALANNSTLARIIHAVEAAQGSRAPTQRFVDQFARWYTPVVFGVAIAVALLPPLFMGAAWLDWIYRALVLLVVACPCALVISTPVSIVSGLAAAARHGILIKGGVYLEEGRKLRWLALDKTGTITHGKPAQTDFVTWGNALASDSRSIAASLAARSDHPVSKAVAQAAQTDGVALLDVAEFNALPGRGVQGQINGATYHLGNHRMLEELGQCTPELEQRIAALETAGKTVVMLVGAKAVHALFAVADTIKDSSRTAIAELHALGINTMMLTGDNPHTAQAIAAQAGIDRAQGNLLPDDKLREVEQLARSGKVGMVGDGINDAPALARADIGFAMGAAGTDTAIETADVALMDDNLRKIPTFVRLSRATAQVLMQNIVLALGIKAVFLVLTFTGQATMWMAVFADMGASLLVVGNGLRLLRK</sequence>
<dbReference type="PANTHER" id="PTHR48085:SF5">
    <property type="entry name" value="CADMIUM_ZINC-TRANSPORTING ATPASE HMA4-RELATED"/>
    <property type="match status" value="1"/>
</dbReference>
<organism evidence="14 15">
    <name type="scientific">Leclercia adecarboxylata</name>
    <dbReference type="NCBI Taxonomy" id="83655"/>
    <lineage>
        <taxon>Bacteria</taxon>
        <taxon>Pseudomonadati</taxon>
        <taxon>Pseudomonadota</taxon>
        <taxon>Gammaproteobacteria</taxon>
        <taxon>Enterobacterales</taxon>
        <taxon>Enterobacteriaceae</taxon>
        <taxon>Leclercia</taxon>
    </lineage>
</organism>
<dbReference type="GO" id="GO:0016887">
    <property type="term" value="F:ATP hydrolysis activity"/>
    <property type="evidence" value="ECO:0007669"/>
    <property type="project" value="InterPro"/>
</dbReference>
<dbReference type="Gene3D" id="3.40.50.1000">
    <property type="entry name" value="HAD superfamily/HAD-like"/>
    <property type="match status" value="1"/>
</dbReference>
<dbReference type="InterPro" id="IPR051014">
    <property type="entry name" value="Cation_Transport_ATPase_IB"/>
</dbReference>
<dbReference type="InterPro" id="IPR059000">
    <property type="entry name" value="ATPase_P-type_domA"/>
</dbReference>
<dbReference type="SFLD" id="SFLDF00027">
    <property type="entry name" value="p-type_atpase"/>
    <property type="match status" value="1"/>
</dbReference>
<protein>
    <recommendedName>
        <fullName evidence="10">P-type Zn(2+) transporter</fullName>
        <ecNumber evidence="10">7.2.2.12</ecNumber>
    </recommendedName>
</protein>
<evidence type="ECO:0000313" key="14">
    <source>
        <dbReference type="EMBL" id="QDK16854.1"/>
    </source>
</evidence>
<dbReference type="Proteomes" id="UP000317812">
    <property type="component" value="Plasmid pLA-109"/>
</dbReference>
<feature type="transmembrane region" description="Helical" evidence="12">
    <location>
        <begin position="213"/>
        <end position="231"/>
    </location>
</feature>
<comment type="similarity">
    <text evidence="2 12">Belongs to the cation transport ATPase (P-type) (TC 3.A.3) family. Type IB subfamily.</text>
</comment>
<dbReference type="GO" id="GO:0046872">
    <property type="term" value="F:metal ion binding"/>
    <property type="evidence" value="ECO:0007669"/>
    <property type="project" value="UniProtKB-KW"/>
</dbReference>
<dbReference type="InterPro" id="IPR018303">
    <property type="entry name" value="ATPase_P-typ_P_site"/>
</dbReference>
<dbReference type="SFLD" id="SFLDS00003">
    <property type="entry name" value="Haloacid_Dehalogenase"/>
    <property type="match status" value="1"/>
</dbReference>
<dbReference type="Pfam" id="PF00403">
    <property type="entry name" value="HMA"/>
    <property type="match status" value="1"/>
</dbReference>
<keyword evidence="4 12" id="KW-0479">Metal-binding</keyword>
<dbReference type="Gene3D" id="3.30.70.100">
    <property type="match status" value="2"/>
</dbReference>
<keyword evidence="3 12" id="KW-0812">Transmembrane</keyword>
<dbReference type="GO" id="GO:0005524">
    <property type="term" value="F:ATP binding"/>
    <property type="evidence" value="ECO:0007669"/>
    <property type="project" value="UniProtKB-UniRule"/>
</dbReference>
<dbReference type="InterPro" id="IPR036412">
    <property type="entry name" value="HAD-like_sf"/>
</dbReference>
<keyword evidence="12" id="KW-1003">Cell membrane</keyword>
<evidence type="ECO:0000256" key="7">
    <source>
        <dbReference type="ARBA" id="ARBA00022967"/>
    </source>
</evidence>
<dbReference type="InterPro" id="IPR008250">
    <property type="entry name" value="ATPase_P-typ_transduc_dom_A_sf"/>
</dbReference>
<dbReference type="FunFam" id="2.70.150.10:FF:000002">
    <property type="entry name" value="Copper-transporting ATPase 1, putative"/>
    <property type="match status" value="1"/>
</dbReference>
<dbReference type="PRINTS" id="PR00941">
    <property type="entry name" value="CDATPASE"/>
</dbReference>
<dbReference type="GO" id="GO:0016463">
    <property type="term" value="F:P-type zinc transporter activity"/>
    <property type="evidence" value="ECO:0007669"/>
    <property type="project" value="UniProtKB-EC"/>
</dbReference>
<keyword evidence="8 12" id="KW-1133">Transmembrane helix</keyword>
<dbReference type="InterPro" id="IPR023298">
    <property type="entry name" value="ATPase_P-typ_TM_dom_sf"/>
</dbReference>
<feature type="transmembrane region" description="Helical" evidence="12">
    <location>
        <begin position="447"/>
        <end position="474"/>
    </location>
</feature>
<dbReference type="InterPro" id="IPR023299">
    <property type="entry name" value="ATPase_P-typ_cyto_dom_N"/>
</dbReference>
<name>A0AAP9AEV5_9ENTR</name>
<evidence type="ECO:0000313" key="15">
    <source>
        <dbReference type="Proteomes" id="UP000317812"/>
    </source>
</evidence>
<dbReference type="InterPro" id="IPR036163">
    <property type="entry name" value="HMA_dom_sf"/>
</dbReference>
<dbReference type="SUPFAM" id="SSF55008">
    <property type="entry name" value="HMA, heavy metal-associated domain"/>
    <property type="match status" value="2"/>
</dbReference>
<evidence type="ECO:0000256" key="11">
    <source>
        <dbReference type="ARBA" id="ARBA00047308"/>
    </source>
</evidence>
<dbReference type="SUPFAM" id="SSF56784">
    <property type="entry name" value="HAD-like"/>
    <property type="match status" value="1"/>
</dbReference>
<feature type="domain" description="HMA" evidence="13">
    <location>
        <begin position="30"/>
        <end position="94"/>
    </location>
</feature>
<evidence type="ECO:0000256" key="8">
    <source>
        <dbReference type="ARBA" id="ARBA00022989"/>
    </source>
</evidence>
<evidence type="ECO:0000259" key="13">
    <source>
        <dbReference type="PROSITE" id="PS50846"/>
    </source>
</evidence>
<dbReference type="GO" id="GO:0005886">
    <property type="term" value="C:plasma membrane"/>
    <property type="evidence" value="ECO:0007669"/>
    <property type="project" value="UniProtKB-SubCell"/>
</dbReference>
<keyword evidence="6 12" id="KW-0067">ATP-binding</keyword>
<evidence type="ECO:0000256" key="2">
    <source>
        <dbReference type="ARBA" id="ARBA00006024"/>
    </source>
</evidence>
<feature type="transmembrane region" description="Helical" evidence="12">
    <location>
        <begin position="751"/>
        <end position="771"/>
    </location>
</feature>
<evidence type="ECO:0000256" key="1">
    <source>
        <dbReference type="ARBA" id="ARBA00004141"/>
    </source>
</evidence>
<dbReference type="SUPFAM" id="SSF81653">
    <property type="entry name" value="Calcium ATPase, transduction domain A"/>
    <property type="match status" value="1"/>
</dbReference>
<keyword evidence="14" id="KW-0614">Plasmid</keyword>
<dbReference type="NCBIfam" id="TIGR01494">
    <property type="entry name" value="ATPase_P-type"/>
    <property type="match status" value="1"/>
</dbReference>
<dbReference type="SUPFAM" id="SSF81665">
    <property type="entry name" value="Calcium ATPase, transmembrane domain M"/>
    <property type="match status" value="1"/>
</dbReference>
<dbReference type="Pfam" id="PF00122">
    <property type="entry name" value="E1-E2_ATPase"/>
    <property type="match status" value="1"/>
</dbReference>
<dbReference type="InterPro" id="IPR044492">
    <property type="entry name" value="P_typ_ATPase_HD_dom"/>
</dbReference>
<dbReference type="InterPro" id="IPR027256">
    <property type="entry name" value="P-typ_ATPase_IB"/>
</dbReference>
<evidence type="ECO:0000256" key="9">
    <source>
        <dbReference type="ARBA" id="ARBA00023136"/>
    </source>
</evidence>
<dbReference type="InterPro" id="IPR006121">
    <property type="entry name" value="HMA_dom"/>
</dbReference>
<dbReference type="InterPro" id="IPR023214">
    <property type="entry name" value="HAD_sf"/>
</dbReference>
<comment type="subcellular location">
    <subcellularLocation>
        <location evidence="12">Cell membrane</location>
    </subcellularLocation>
    <subcellularLocation>
        <location evidence="1">Membrane</location>
        <topology evidence="1">Multi-pass membrane protein</topology>
    </subcellularLocation>
</comment>
<dbReference type="AlphaFoldDB" id="A0AAP9AEV5"/>
<comment type="catalytic activity">
    <reaction evidence="11">
        <text>Zn(2+)(in) + ATP + H2O = Zn(2+)(out) + ADP + phosphate + H(+)</text>
        <dbReference type="Rhea" id="RHEA:20621"/>
        <dbReference type="ChEBI" id="CHEBI:15377"/>
        <dbReference type="ChEBI" id="CHEBI:15378"/>
        <dbReference type="ChEBI" id="CHEBI:29105"/>
        <dbReference type="ChEBI" id="CHEBI:30616"/>
        <dbReference type="ChEBI" id="CHEBI:43474"/>
        <dbReference type="ChEBI" id="CHEBI:456216"/>
        <dbReference type="EC" id="7.2.2.12"/>
    </reaction>
</comment>
<proteinExistence type="inferred from homology"/>
<geneLocation type="plasmid" evidence="15">
    <name>pla-109</name>
</geneLocation>
<dbReference type="SFLD" id="SFLDG00002">
    <property type="entry name" value="C1.7:_P-type_atpase_like"/>
    <property type="match status" value="1"/>
</dbReference>
<evidence type="ECO:0000256" key="3">
    <source>
        <dbReference type="ARBA" id="ARBA00022692"/>
    </source>
</evidence>
<dbReference type="Gene3D" id="3.40.1110.10">
    <property type="entry name" value="Calcium-transporting ATPase, cytoplasmic domain N"/>
    <property type="match status" value="1"/>
</dbReference>
<dbReference type="PRINTS" id="PR00119">
    <property type="entry name" value="CATATPASE"/>
</dbReference>
<evidence type="ECO:0000256" key="6">
    <source>
        <dbReference type="ARBA" id="ARBA00022840"/>
    </source>
</evidence>
<dbReference type="NCBIfam" id="TIGR01525">
    <property type="entry name" value="ATPase-IB_hvy"/>
    <property type="match status" value="1"/>
</dbReference>
<evidence type="ECO:0000256" key="10">
    <source>
        <dbReference type="ARBA" id="ARBA00039097"/>
    </source>
</evidence>
<feature type="transmembrane region" description="Helical" evidence="12">
    <location>
        <begin position="416"/>
        <end position="441"/>
    </location>
</feature>
<dbReference type="GO" id="GO:0015086">
    <property type="term" value="F:cadmium ion transmembrane transporter activity"/>
    <property type="evidence" value="ECO:0007669"/>
    <property type="project" value="TreeGrafter"/>
</dbReference>
<gene>
    <name evidence="14" type="ORF">ES815_00370</name>
</gene>
<dbReference type="NCBIfam" id="TIGR01511">
    <property type="entry name" value="ATPase-IB1_Cu"/>
    <property type="match status" value="1"/>
</dbReference>
<dbReference type="InterPro" id="IPR001757">
    <property type="entry name" value="P_typ_ATPase"/>
</dbReference>
<dbReference type="EMBL" id="CP035380">
    <property type="protein sequence ID" value="QDK16854.1"/>
    <property type="molecule type" value="Genomic_DNA"/>
</dbReference>
<keyword evidence="7" id="KW-1278">Translocase</keyword>
<dbReference type="PANTHER" id="PTHR48085">
    <property type="entry name" value="CADMIUM/ZINC-TRANSPORTING ATPASE HMA2-RELATED"/>
    <property type="match status" value="1"/>
</dbReference>
<keyword evidence="5 12" id="KW-0547">Nucleotide-binding</keyword>
<accession>A0AAP9AEV5</accession>
<dbReference type="PROSITE" id="PS00154">
    <property type="entry name" value="ATPASE_E1_E2"/>
    <property type="match status" value="1"/>
</dbReference>
<keyword evidence="9 12" id="KW-0472">Membrane</keyword>
<dbReference type="EC" id="7.2.2.12" evidence="10"/>
<dbReference type="Gene3D" id="2.70.150.10">
    <property type="entry name" value="Calcium-transporting ATPase, cytoplasmic transduction domain A"/>
    <property type="match status" value="1"/>
</dbReference>
<dbReference type="PROSITE" id="PS50846">
    <property type="entry name" value="HMA_2"/>
    <property type="match status" value="1"/>
</dbReference>
<dbReference type="RefSeq" id="WP_142486208.1">
    <property type="nucleotide sequence ID" value="NZ_CP035380.1"/>
</dbReference>
<feature type="transmembrane region" description="Helical" evidence="12">
    <location>
        <begin position="777"/>
        <end position="799"/>
    </location>
</feature>
<reference evidence="14 15" key="1">
    <citation type="submission" date="2019-01" db="EMBL/GenBank/DDBJ databases">
        <title>Florfenicol resistance in Enterobacteriaceae and whole-genome sequence analysis of florfenicol-resistant Leclercia adecarboxylata strain R25.</title>
        <authorList>
            <person name="Bao Q."/>
            <person name="Ying Y."/>
        </authorList>
    </citation>
    <scope>NUCLEOTIDE SEQUENCE [LARGE SCALE GENOMIC DNA]</scope>
    <source>
        <strain evidence="14 15">R25</strain>
        <plasmid evidence="15">pla-109</plasmid>
    </source>
</reference>
<evidence type="ECO:0000256" key="4">
    <source>
        <dbReference type="ARBA" id="ARBA00022723"/>
    </source>
</evidence>
<evidence type="ECO:0000256" key="5">
    <source>
        <dbReference type="ARBA" id="ARBA00022741"/>
    </source>
</evidence>
<dbReference type="Pfam" id="PF00702">
    <property type="entry name" value="Hydrolase"/>
    <property type="match status" value="1"/>
</dbReference>
<evidence type="ECO:0000256" key="12">
    <source>
        <dbReference type="RuleBase" id="RU362081"/>
    </source>
</evidence>